<feature type="transmembrane region" description="Helical" evidence="1">
    <location>
        <begin position="174"/>
        <end position="192"/>
    </location>
</feature>
<feature type="transmembrane region" description="Helical" evidence="1">
    <location>
        <begin position="6"/>
        <end position="25"/>
    </location>
</feature>
<reference evidence="4" key="1">
    <citation type="submission" date="2016-10" db="EMBL/GenBank/DDBJ databases">
        <authorList>
            <person name="Varghese N."/>
            <person name="Submissions S."/>
        </authorList>
    </citation>
    <scope>NUCLEOTIDE SEQUENCE [LARGE SCALE GENOMIC DNA]</scope>
    <source>
        <strain evidence="4">XBD2006</strain>
    </source>
</reference>
<name>A0A1G5B324_9FIRM</name>
<sequence length="385" mass="44167">MDMAFLGDFVINVYTLFLSLMLLFFQERGRKSHSSAAYIRLIGILAILVGVSAVRDIVSLSDGNFIFLSKLTSYLIYALDPFSFLFAIKYIDSFVTADDRSGRNLYINPIMIYAIFNFILVALDAHLSKGWFLISYKTGFERGSLYMLRLFMQIMSCAIIFAFITVYKNYIHKWYVAPIQALPAIVLTGEILQYFIPYINFAYASSVFAFMVLFIYVQRRDIHMDYLTGTVNRRGIDAALRKAMADSAENPFCAVMIDIDYFKLINDNFGHKVGDEVLEGIAAILLETFDKKDVVGRYGGDEFCIITHMTDELEIEKRIHQVKKLVEDFEWSNRGKMDLSVSAGIAVYSKEMEMHGKDFMEFVDNRMYEEKALHHLSKQVKVAAN</sequence>
<evidence type="ECO:0000259" key="2">
    <source>
        <dbReference type="PROSITE" id="PS50887"/>
    </source>
</evidence>
<feature type="transmembrane region" description="Helical" evidence="1">
    <location>
        <begin position="112"/>
        <end position="134"/>
    </location>
</feature>
<protein>
    <submittedName>
        <fullName evidence="3">Diguanylate cyclase (GGDEF) domain-containing protein</fullName>
    </submittedName>
</protein>
<dbReference type="InterPro" id="IPR050469">
    <property type="entry name" value="Diguanylate_Cyclase"/>
</dbReference>
<organism evidence="3 4">
    <name type="scientific">Butyrivibrio hungatei</name>
    <dbReference type="NCBI Taxonomy" id="185008"/>
    <lineage>
        <taxon>Bacteria</taxon>
        <taxon>Bacillati</taxon>
        <taxon>Bacillota</taxon>
        <taxon>Clostridia</taxon>
        <taxon>Lachnospirales</taxon>
        <taxon>Lachnospiraceae</taxon>
        <taxon>Butyrivibrio</taxon>
    </lineage>
</organism>
<dbReference type="InterPro" id="IPR000160">
    <property type="entry name" value="GGDEF_dom"/>
</dbReference>
<dbReference type="OrthoDB" id="9804955at2"/>
<dbReference type="Gene3D" id="3.30.70.270">
    <property type="match status" value="1"/>
</dbReference>
<keyword evidence="1" id="KW-1133">Transmembrane helix</keyword>
<dbReference type="SMART" id="SM00267">
    <property type="entry name" value="GGDEF"/>
    <property type="match status" value="1"/>
</dbReference>
<feature type="transmembrane region" description="Helical" evidence="1">
    <location>
        <begin position="74"/>
        <end position="91"/>
    </location>
</feature>
<dbReference type="SUPFAM" id="SSF55073">
    <property type="entry name" value="Nucleotide cyclase"/>
    <property type="match status" value="1"/>
</dbReference>
<keyword evidence="1" id="KW-0812">Transmembrane</keyword>
<evidence type="ECO:0000313" key="3">
    <source>
        <dbReference type="EMBL" id="SCX84558.1"/>
    </source>
</evidence>
<dbReference type="NCBIfam" id="TIGR00254">
    <property type="entry name" value="GGDEF"/>
    <property type="match status" value="1"/>
</dbReference>
<dbReference type="PANTHER" id="PTHR45138">
    <property type="entry name" value="REGULATORY COMPONENTS OF SENSORY TRANSDUCTION SYSTEM"/>
    <property type="match status" value="1"/>
</dbReference>
<dbReference type="CDD" id="cd01949">
    <property type="entry name" value="GGDEF"/>
    <property type="match status" value="1"/>
</dbReference>
<dbReference type="InterPro" id="IPR043128">
    <property type="entry name" value="Rev_trsase/Diguanyl_cyclase"/>
</dbReference>
<dbReference type="EMBL" id="FMUR01000004">
    <property type="protein sequence ID" value="SCX84558.1"/>
    <property type="molecule type" value="Genomic_DNA"/>
</dbReference>
<dbReference type="AlphaFoldDB" id="A0A1G5B324"/>
<dbReference type="Proteomes" id="UP000183047">
    <property type="component" value="Unassembled WGS sequence"/>
</dbReference>
<feature type="transmembrane region" description="Helical" evidence="1">
    <location>
        <begin position="37"/>
        <end position="54"/>
    </location>
</feature>
<feature type="transmembrane region" description="Helical" evidence="1">
    <location>
        <begin position="146"/>
        <end position="167"/>
    </location>
</feature>
<keyword evidence="4" id="KW-1185">Reference proteome</keyword>
<dbReference type="InterPro" id="IPR029787">
    <property type="entry name" value="Nucleotide_cyclase"/>
</dbReference>
<evidence type="ECO:0000256" key="1">
    <source>
        <dbReference type="SAM" id="Phobius"/>
    </source>
</evidence>
<dbReference type="GO" id="GO:0052621">
    <property type="term" value="F:diguanylate cyclase activity"/>
    <property type="evidence" value="ECO:0007669"/>
    <property type="project" value="TreeGrafter"/>
</dbReference>
<dbReference type="PANTHER" id="PTHR45138:SF9">
    <property type="entry name" value="DIGUANYLATE CYCLASE DGCM-RELATED"/>
    <property type="match status" value="1"/>
</dbReference>
<evidence type="ECO:0000313" key="4">
    <source>
        <dbReference type="Proteomes" id="UP000183047"/>
    </source>
</evidence>
<dbReference type="PROSITE" id="PS50887">
    <property type="entry name" value="GGDEF"/>
    <property type="match status" value="1"/>
</dbReference>
<feature type="transmembrane region" description="Helical" evidence="1">
    <location>
        <begin position="198"/>
        <end position="217"/>
    </location>
</feature>
<keyword evidence="1" id="KW-0472">Membrane</keyword>
<feature type="domain" description="GGDEF" evidence="2">
    <location>
        <begin position="250"/>
        <end position="385"/>
    </location>
</feature>
<dbReference type="RefSeq" id="WP_074461293.1">
    <property type="nucleotide sequence ID" value="NZ_FMUR01000004.1"/>
</dbReference>
<dbReference type="Pfam" id="PF00990">
    <property type="entry name" value="GGDEF"/>
    <property type="match status" value="1"/>
</dbReference>
<gene>
    <name evidence="3" type="ORF">SAMN02910451_00505</name>
</gene>
<accession>A0A1G5B324</accession>
<proteinExistence type="predicted"/>